<proteinExistence type="predicted"/>
<name>A0A194QUX5_PAPMA</name>
<evidence type="ECO:0000313" key="1">
    <source>
        <dbReference type="EMBL" id="KPJ09333.1"/>
    </source>
</evidence>
<evidence type="ECO:0000313" key="2">
    <source>
        <dbReference type="Proteomes" id="UP000053240"/>
    </source>
</evidence>
<dbReference type="InParanoid" id="A0A194QUX5"/>
<reference evidence="1 2" key="1">
    <citation type="journal article" date="2015" name="Nat. Commun.">
        <title>Outbred genome sequencing and CRISPR/Cas9 gene editing in butterflies.</title>
        <authorList>
            <person name="Li X."/>
            <person name="Fan D."/>
            <person name="Zhang W."/>
            <person name="Liu G."/>
            <person name="Zhang L."/>
            <person name="Zhao L."/>
            <person name="Fang X."/>
            <person name="Chen L."/>
            <person name="Dong Y."/>
            <person name="Chen Y."/>
            <person name="Ding Y."/>
            <person name="Zhao R."/>
            <person name="Feng M."/>
            <person name="Zhu Y."/>
            <person name="Feng Y."/>
            <person name="Jiang X."/>
            <person name="Zhu D."/>
            <person name="Xiang H."/>
            <person name="Feng X."/>
            <person name="Li S."/>
            <person name="Wang J."/>
            <person name="Zhang G."/>
            <person name="Kronforst M.R."/>
            <person name="Wang W."/>
        </authorList>
    </citation>
    <scope>NUCLEOTIDE SEQUENCE [LARGE SCALE GENOMIC DNA]</scope>
    <source>
        <strain evidence="1">Ya'a_city_454_Pm</strain>
        <tissue evidence="1">Whole body</tissue>
    </source>
</reference>
<dbReference type="EMBL" id="KQ461108">
    <property type="protein sequence ID" value="KPJ09333.1"/>
    <property type="molecule type" value="Genomic_DNA"/>
</dbReference>
<dbReference type="Proteomes" id="UP000053240">
    <property type="component" value="Unassembled WGS sequence"/>
</dbReference>
<sequence>MNTKEKLMKCRESLRKFFRHDIFGAVTATKVWRESQHYHRLGITTSPSPPITPVLHLRDEETTLFLYALKHTVAIYNDNTIFVKQAKELFRYLCEERGVSRMSDAEAGRELRSA</sequence>
<accession>A0A194QUX5</accession>
<dbReference type="AlphaFoldDB" id="A0A194QUX5"/>
<organism evidence="1 2">
    <name type="scientific">Papilio machaon</name>
    <name type="common">Old World swallowtail butterfly</name>
    <dbReference type="NCBI Taxonomy" id="76193"/>
    <lineage>
        <taxon>Eukaryota</taxon>
        <taxon>Metazoa</taxon>
        <taxon>Ecdysozoa</taxon>
        <taxon>Arthropoda</taxon>
        <taxon>Hexapoda</taxon>
        <taxon>Insecta</taxon>
        <taxon>Pterygota</taxon>
        <taxon>Neoptera</taxon>
        <taxon>Endopterygota</taxon>
        <taxon>Lepidoptera</taxon>
        <taxon>Glossata</taxon>
        <taxon>Ditrysia</taxon>
        <taxon>Papilionoidea</taxon>
        <taxon>Papilionidae</taxon>
        <taxon>Papilioninae</taxon>
        <taxon>Papilio</taxon>
    </lineage>
</organism>
<protein>
    <submittedName>
        <fullName evidence="1">Uncharacterized protein</fullName>
    </submittedName>
</protein>
<gene>
    <name evidence="1" type="ORF">RR48_15474</name>
</gene>
<keyword evidence="2" id="KW-1185">Reference proteome</keyword>